<feature type="domain" description="F-box" evidence="1">
    <location>
        <begin position="2"/>
        <end position="48"/>
    </location>
</feature>
<protein>
    <submittedName>
        <fullName evidence="2">F-box domain-containing protein</fullName>
    </submittedName>
</protein>
<keyword evidence="3" id="KW-1185">Reference proteome</keyword>
<accession>A0AAW0E2B9</accession>
<evidence type="ECO:0000313" key="2">
    <source>
        <dbReference type="EMBL" id="KAK7057719.1"/>
    </source>
</evidence>
<dbReference type="SUPFAM" id="SSF81383">
    <property type="entry name" value="F-box domain"/>
    <property type="match status" value="1"/>
</dbReference>
<dbReference type="InterPro" id="IPR036047">
    <property type="entry name" value="F-box-like_dom_sf"/>
</dbReference>
<sequence>MPLLLPALPADIILEIVSFLDLPDPILLLLTCSALYRLSHARSFWISILEETRRKYPLPCTPDADLSSFTLEDLKQLASAYQRLQFNWNRGIPQIARPITSDPLPALATILVNLHGTNVFVLEMGTQILCWDSEIAKPLPFPAIEVGDIELCYPIETPTLCTILILAETSSHSSRIYILTITHELKKVTSFTSKVLQPPDVEGDFKFLFLSQGVLGYMAVTEAEPHSTIALCSADSNPPLYTTHIMRNQPPVSSEMHLTDCFVYQDHVYSLIEDGKSVQIQHIPRSSLLSGHCENVRHYTCDIDISPFPICDPLCSLSPGTAAYGVGAVFVRLEWDDEVGSNCTTSFTWLPTSLTHTEDDGRSSPLTFGSSCITYRVDGMLENDDLVWLDHSGFEIVAVVNSINFSPRLILLRYHPATKSVSRHYLVVPDKINLRDASGLCVDEATGSLYIIHSEGVFSTLKYV</sequence>
<evidence type="ECO:0000259" key="1">
    <source>
        <dbReference type="PROSITE" id="PS50181"/>
    </source>
</evidence>
<gene>
    <name evidence="2" type="ORF">R3P38DRAFT_2842674</name>
</gene>
<dbReference type="InterPro" id="IPR001810">
    <property type="entry name" value="F-box_dom"/>
</dbReference>
<reference evidence="2 3" key="1">
    <citation type="journal article" date="2024" name="J Genomics">
        <title>Draft genome sequencing and assembly of Favolaschia claudopus CIRM-BRFM 2984 isolated from oak limbs.</title>
        <authorList>
            <person name="Navarro D."/>
            <person name="Drula E."/>
            <person name="Chaduli D."/>
            <person name="Cazenave R."/>
            <person name="Ahrendt S."/>
            <person name="Wang J."/>
            <person name="Lipzen A."/>
            <person name="Daum C."/>
            <person name="Barry K."/>
            <person name="Grigoriev I.V."/>
            <person name="Favel A."/>
            <person name="Rosso M.N."/>
            <person name="Martin F."/>
        </authorList>
    </citation>
    <scope>NUCLEOTIDE SEQUENCE [LARGE SCALE GENOMIC DNA]</scope>
    <source>
        <strain evidence="2 3">CIRM-BRFM 2984</strain>
    </source>
</reference>
<dbReference type="Proteomes" id="UP001362999">
    <property type="component" value="Unassembled WGS sequence"/>
</dbReference>
<evidence type="ECO:0000313" key="3">
    <source>
        <dbReference type="Proteomes" id="UP001362999"/>
    </source>
</evidence>
<name>A0AAW0E2B9_9AGAR</name>
<dbReference type="PROSITE" id="PS50181">
    <property type="entry name" value="FBOX"/>
    <property type="match status" value="1"/>
</dbReference>
<dbReference type="AlphaFoldDB" id="A0AAW0E2B9"/>
<dbReference type="Gene3D" id="1.20.1280.50">
    <property type="match status" value="1"/>
</dbReference>
<organism evidence="2 3">
    <name type="scientific">Favolaschia claudopus</name>
    <dbReference type="NCBI Taxonomy" id="2862362"/>
    <lineage>
        <taxon>Eukaryota</taxon>
        <taxon>Fungi</taxon>
        <taxon>Dikarya</taxon>
        <taxon>Basidiomycota</taxon>
        <taxon>Agaricomycotina</taxon>
        <taxon>Agaricomycetes</taxon>
        <taxon>Agaricomycetidae</taxon>
        <taxon>Agaricales</taxon>
        <taxon>Marasmiineae</taxon>
        <taxon>Mycenaceae</taxon>
        <taxon>Favolaschia</taxon>
    </lineage>
</organism>
<comment type="caution">
    <text evidence="2">The sequence shown here is derived from an EMBL/GenBank/DDBJ whole genome shotgun (WGS) entry which is preliminary data.</text>
</comment>
<dbReference type="EMBL" id="JAWWNJ010000004">
    <property type="protein sequence ID" value="KAK7057719.1"/>
    <property type="molecule type" value="Genomic_DNA"/>
</dbReference>
<proteinExistence type="predicted"/>